<dbReference type="EMBL" id="CM044708">
    <property type="protein sequence ID" value="KAI5650394.1"/>
    <property type="molecule type" value="Genomic_DNA"/>
</dbReference>
<comment type="caution">
    <text evidence="1">The sequence shown here is derived from an EMBL/GenBank/DDBJ whole genome shotgun (WGS) entry which is preliminary data.</text>
</comment>
<sequence>MPPTLPLGFRAQPGSLSESRHISAALCHNFKRTCNVTVGLHRQSPDPQNEAIGTKFRHLVVKYQPNNIRALDYKQPHSHNTGQNKLQIPGAPTRSALEPTSVSSPS</sequence>
<reference evidence="2" key="1">
    <citation type="journal article" date="2023" name="Nat. Plants">
        <title>Single-cell RNA sequencing provides a high-resolution roadmap for understanding the multicellular compartmentation of specialized metabolism.</title>
        <authorList>
            <person name="Sun S."/>
            <person name="Shen X."/>
            <person name="Li Y."/>
            <person name="Li Y."/>
            <person name="Wang S."/>
            <person name="Li R."/>
            <person name="Zhang H."/>
            <person name="Shen G."/>
            <person name="Guo B."/>
            <person name="Wei J."/>
            <person name="Xu J."/>
            <person name="St-Pierre B."/>
            <person name="Chen S."/>
            <person name="Sun C."/>
        </authorList>
    </citation>
    <scope>NUCLEOTIDE SEQUENCE [LARGE SCALE GENOMIC DNA]</scope>
</reference>
<gene>
    <name evidence="1" type="ORF">M9H77_36399</name>
</gene>
<accession>A0ACB9ZSQ1</accession>
<keyword evidence="2" id="KW-1185">Reference proteome</keyword>
<protein>
    <submittedName>
        <fullName evidence="1">Uncharacterized protein</fullName>
    </submittedName>
</protein>
<evidence type="ECO:0000313" key="1">
    <source>
        <dbReference type="EMBL" id="KAI5650394.1"/>
    </source>
</evidence>
<organism evidence="1 2">
    <name type="scientific">Catharanthus roseus</name>
    <name type="common">Madagascar periwinkle</name>
    <name type="synonym">Vinca rosea</name>
    <dbReference type="NCBI Taxonomy" id="4058"/>
    <lineage>
        <taxon>Eukaryota</taxon>
        <taxon>Viridiplantae</taxon>
        <taxon>Streptophyta</taxon>
        <taxon>Embryophyta</taxon>
        <taxon>Tracheophyta</taxon>
        <taxon>Spermatophyta</taxon>
        <taxon>Magnoliopsida</taxon>
        <taxon>eudicotyledons</taxon>
        <taxon>Gunneridae</taxon>
        <taxon>Pentapetalae</taxon>
        <taxon>asterids</taxon>
        <taxon>lamiids</taxon>
        <taxon>Gentianales</taxon>
        <taxon>Apocynaceae</taxon>
        <taxon>Rauvolfioideae</taxon>
        <taxon>Vinceae</taxon>
        <taxon>Catharanthinae</taxon>
        <taxon>Catharanthus</taxon>
    </lineage>
</organism>
<evidence type="ECO:0000313" key="2">
    <source>
        <dbReference type="Proteomes" id="UP001060085"/>
    </source>
</evidence>
<proteinExistence type="predicted"/>
<name>A0ACB9ZSQ1_CATRO</name>
<dbReference type="Proteomes" id="UP001060085">
    <property type="component" value="Linkage Group LG08"/>
</dbReference>